<dbReference type="GO" id="GO:0005634">
    <property type="term" value="C:nucleus"/>
    <property type="evidence" value="ECO:0007669"/>
    <property type="project" value="TreeGrafter"/>
</dbReference>
<reference evidence="8" key="1">
    <citation type="submission" date="2019-06" db="EMBL/GenBank/DDBJ databases">
        <authorList>
            <consortium name="Wellcome Sanger Institute Data Sharing"/>
        </authorList>
    </citation>
    <scope>NUCLEOTIDE SEQUENCE [LARGE SCALE GENOMIC DNA]</scope>
</reference>
<dbReference type="InterPro" id="IPR051947">
    <property type="entry name" value="Sentrin-specific_protease"/>
</dbReference>
<dbReference type="Gene3D" id="3.30.310.130">
    <property type="entry name" value="Ubiquitin-related"/>
    <property type="match status" value="1"/>
</dbReference>
<comment type="similarity">
    <text evidence="1">Belongs to the peptidase C48 family.</text>
</comment>
<feature type="compositionally biased region" description="Basic and acidic residues" evidence="6">
    <location>
        <begin position="659"/>
        <end position="679"/>
    </location>
</feature>
<dbReference type="PANTHER" id="PTHR46896">
    <property type="entry name" value="SENTRIN-SPECIFIC PROTEASE"/>
    <property type="match status" value="1"/>
</dbReference>
<dbReference type="InterPro" id="IPR038765">
    <property type="entry name" value="Papain-like_cys_pep_sf"/>
</dbReference>
<feature type="compositionally biased region" description="Basic and acidic residues" evidence="6">
    <location>
        <begin position="77"/>
        <end position="86"/>
    </location>
</feature>
<dbReference type="AlphaFoldDB" id="A0A667ZPN6"/>
<dbReference type="GO" id="GO:0016926">
    <property type="term" value="P:protein desumoylation"/>
    <property type="evidence" value="ECO:0007669"/>
    <property type="project" value="TreeGrafter"/>
</dbReference>
<dbReference type="Pfam" id="PF02902">
    <property type="entry name" value="Peptidase_C48"/>
    <property type="match status" value="1"/>
</dbReference>
<keyword evidence="2" id="KW-0597">Phosphoprotein</keyword>
<feature type="region of interest" description="Disordered" evidence="6">
    <location>
        <begin position="607"/>
        <end position="685"/>
    </location>
</feature>
<dbReference type="InParanoid" id="A0A667ZPN6"/>
<evidence type="ECO:0000256" key="6">
    <source>
        <dbReference type="SAM" id="MobiDB-lite"/>
    </source>
</evidence>
<dbReference type="Ensembl" id="ENSMMDT00005038481.1">
    <property type="protein sequence ID" value="ENSMMDP00005037684.1"/>
    <property type="gene ID" value="ENSMMDG00005017559.1"/>
</dbReference>
<feature type="compositionally biased region" description="Low complexity" evidence="6">
    <location>
        <begin position="876"/>
        <end position="888"/>
    </location>
</feature>
<dbReference type="PANTHER" id="PTHR46896:SF2">
    <property type="entry name" value="SENTRIN-SPECIFIC PROTEASE 7"/>
    <property type="match status" value="1"/>
</dbReference>
<reference evidence="8" key="3">
    <citation type="submission" date="2025-09" db="UniProtKB">
        <authorList>
            <consortium name="Ensembl"/>
        </authorList>
    </citation>
    <scope>IDENTIFICATION</scope>
</reference>
<feature type="compositionally biased region" description="Basic and acidic residues" evidence="6">
    <location>
        <begin position="627"/>
        <end position="637"/>
    </location>
</feature>
<dbReference type="InterPro" id="IPR003653">
    <property type="entry name" value="Peptidase_C48_C"/>
</dbReference>
<dbReference type="GeneTree" id="ENSGT00940000157308"/>
<feature type="compositionally biased region" description="Low complexity" evidence="6">
    <location>
        <begin position="88"/>
        <end position="99"/>
    </location>
</feature>
<accession>A0A667ZPN6</accession>
<feature type="domain" description="Ubiquitin-like protease family profile" evidence="7">
    <location>
        <begin position="730"/>
        <end position="916"/>
    </location>
</feature>
<evidence type="ECO:0000256" key="3">
    <source>
        <dbReference type="ARBA" id="ARBA00022670"/>
    </source>
</evidence>
<feature type="compositionally biased region" description="Basic and acidic residues" evidence="6">
    <location>
        <begin position="147"/>
        <end position="157"/>
    </location>
</feature>
<evidence type="ECO:0000313" key="8">
    <source>
        <dbReference type="Ensembl" id="ENSMMDP00005037684.1"/>
    </source>
</evidence>
<feature type="compositionally biased region" description="Polar residues" evidence="6">
    <location>
        <begin position="319"/>
        <end position="333"/>
    </location>
</feature>
<evidence type="ECO:0000256" key="1">
    <source>
        <dbReference type="ARBA" id="ARBA00005234"/>
    </source>
</evidence>
<evidence type="ECO:0000256" key="4">
    <source>
        <dbReference type="ARBA" id="ARBA00022786"/>
    </source>
</evidence>
<gene>
    <name evidence="8" type="primary">senp7</name>
</gene>
<dbReference type="FunFam" id="1.10.418.20:FF:000004">
    <property type="entry name" value="sentrin-specific protease 7 isoform X1"/>
    <property type="match status" value="1"/>
</dbReference>
<keyword evidence="5" id="KW-0378">Hydrolase</keyword>
<dbReference type="Proteomes" id="UP000472263">
    <property type="component" value="Chromosome 21"/>
</dbReference>
<dbReference type="GO" id="GO:0005737">
    <property type="term" value="C:cytoplasm"/>
    <property type="evidence" value="ECO:0007669"/>
    <property type="project" value="TreeGrafter"/>
</dbReference>
<dbReference type="Gene3D" id="1.10.418.20">
    <property type="match status" value="1"/>
</dbReference>
<organism evidence="8 9">
    <name type="scientific">Myripristis murdjan</name>
    <name type="common">pinecone soldierfish</name>
    <dbReference type="NCBI Taxonomy" id="586833"/>
    <lineage>
        <taxon>Eukaryota</taxon>
        <taxon>Metazoa</taxon>
        <taxon>Chordata</taxon>
        <taxon>Craniata</taxon>
        <taxon>Vertebrata</taxon>
        <taxon>Euteleostomi</taxon>
        <taxon>Actinopterygii</taxon>
        <taxon>Neopterygii</taxon>
        <taxon>Teleostei</taxon>
        <taxon>Neoteleostei</taxon>
        <taxon>Acanthomorphata</taxon>
        <taxon>Holocentriformes</taxon>
        <taxon>Holocentridae</taxon>
        <taxon>Myripristis</taxon>
    </lineage>
</organism>
<evidence type="ECO:0000259" key="7">
    <source>
        <dbReference type="PROSITE" id="PS50600"/>
    </source>
</evidence>
<evidence type="ECO:0000313" key="9">
    <source>
        <dbReference type="Proteomes" id="UP000472263"/>
    </source>
</evidence>
<dbReference type="GO" id="GO:0070139">
    <property type="term" value="F:SUMO-specific endopeptidase activity"/>
    <property type="evidence" value="ECO:0007669"/>
    <property type="project" value="TreeGrafter"/>
</dbReference>
<feature type="region of interest" description="Disordered" evidence="6">
    <location>
        <begin position="854"/>
        <end position="888"/>
    </location>
</feature>
<reference evidence="8" key="2">
    <citation type="submission" date="2025-08" db="UniProtKB">
        <authorList>
            <consortium name="Ensembl"/>
        </authorList>
    </citation>
    <scope>IDENTIFICATION</scope>
</reference>
<keyword evidence="4" id="KW-0833">Ubl conjugation pathway</keyword>
<proteinExistence type="inferred from homology"/>
<evidence type="ECO:0000256" key="5">
    <source>
        <dbReference type="ARBA" id="ARBA00022801"/>
    </source>
</evidence>
<dbReference type="PROSITE" id="PS50600">
    <property type="entry name" value="ULP_PROTEASE"/>
    <property type="match status" value="1"/>
</dbReference>
<feature type="region of interest" description="Disordered" evidence="6">
    <location>
        <begin position="77"/>
        <end position="167"/>
    </location>
</feature>
<dbReference type="SUPFAM" id="SSF54001">
    <property type="entry name" value="Cysteine proteinases"/>
    <property type="match status" value="1"/>
</dbReference>
<protein>
    <submittedName>
        <fullName evidence="8">Si:dkey-100n23.3</fullName>
    </submittedName>
</protein>
<sequence>MMDHRKALTISLTVDKDNSTIHWTKFTGSKARYNDSKHKNGSMQFDHHEAALVRLGMASRKPCLILTDVLKTEPGRAYLDGKRRDQTSGNGRRLSSLRSENSRRREEPLVCGERRSGLREAKHKVLPNTNKSDTPKRNQRTLSLSSERLRLRSRSEDAEQEDVKEEDKEVMEVIIGEDNGENDKNAEVVDCGLSLSWKPTADTGGDELSPASTKNDCPEPESDEQCSVKRKRENAESHCNGTGTPTGHRGSVLRLSGEAGRDRGPAAKRLCPEERGEDSEVDHGILQLTVGGDDRTERGLSPVVSPRSEAPETRGVPRQSLSTSQDNPTQATPSEPIVLSSDDEEGSGIPRPCGPVFHTLVSVGETATQGQPSQEVEAEQQDVSHMQLVHVVVEDFPGTEASSFGPPPVHRADGSSMSMAFSVLHCGGFQAEANGALMITHQRVIIPLKDASGQVEVTLTLEPRELRRYSVWEQQELQALGLGYRGKEQPSPAALLLFYVSDTQAAAIQRDLCKLSLRQLGPTPMGPASPFVLLSLRDALEGVEGAVVYSILDIICLNNLTHQKSSVAPSLDSISMLEDIHSPALSLDQTLELIRITGLDPQLLSLLGVDSTDPESNTDQDGPQSDGENKNEPHSQLEFESQIESVPQLDTEPEQDTEPQLKPEEEKEKEPPAEEKSEEPAPIYTLCHRRTRGSYSVFLAKPDSSWTKYTHQGLARRLIQFPPPPLKGGITVTMEDLQCLDSGQFLNDVIIDFYLKYLLQNASAAVAERSHIFSSFFYKQLTRRDNASESGTSDSCQRQRRHQRVKTWTRHVDIFKKDFLFVPVNQEAHWYLVVICFPGLDEPQFEPWTGPGLQKGNRTGEAQAREEAQRCRSSHVVSEASPASNSSENMDKLTGMFLTLQASIVSLKALCPKISM</sequence>
<feature type="compositionally biased region" description="Basic and acidic residues" evidence="6">
    <location>
        <begin position="259"/>
        <end position="274"/>
    </location>
</feature>
<keyword evidence="3" id="KW-0645">Protease</keyword>
<evidence type="ECO:0000256" key="2">
    <source>
        <dbReference type="ARBA" id="ARBA00022553"/>
    </source>
</evidence>
<dbReference type="GO" id="GO:0006508">
    <property type="term" value="P:proteolysis"/>
    <property type="evidence" value="ECO:0007669"/>
    <property type="project" value="UniProtKB-KW"/>
</dbReference>
<feature type="region of interest" description="Disordered" evidence="6">
    <location>
        <begin position="200"/>
        <end position="352"/>
    </location>
</feature>
<feature type="compositionally biased region" description="Basic and acidic residues" evidence="6">
    <location>
        <begin position="100"/>
        <end position="120"/>
    </location>
</feature>
<keyword evidence="9" id="KW-1185">Reference proteome</keyword>
<name>A0A667ZPN6_9TELE</name>